<evidence type="ECO:0000256" key="3">
    <source>
        <dbReference type="SAM" id="MobiDB-lite"/>
    </source>
</evidence>
<feature type="region of interest" description="Disordered" evidence="3">
    <location>
        <begin position="1"/>
        <end position="41"/>
    </location>
</feature>
<dbReference type="AlphaFoldDB" id="A0A061IE23"/>
<feature type="compositionally biased region" description="Polar residues" evidence="3">
    <location>
        <begin position="1"/>
        <end position="21"/>
    </location>
</feature>
<feature type="domain" description="COMM" evidence="4">
    <location>
        <begin position="184"/>
        <end position="258"/>
    </location>
</feature>
<evidence type="ECO:0000256" key="2">
    <source>
        <dbReference type="SAM" id="Coils"/>
    </source>
</evidence>
<protein>
    <submittedName>
        <fullName evidence="5">COMM domain-containing protein 9</fullName>
    </submittedName>
</protein>
<proteinExistence type="predicted"/>
<keyword evidence="1" id="KW-0804">Transcription</keyword>
<dbReference type="EMBL" id="KE668514">
    <property type="protein sequence ID" value="ERE83750.1"/>
    <property type="molecule type" value="Genomic_DNA"/>
</dbReference>
<keyword evidence="2" id="KW-0175">Coiled coil</keyword>
<name>A0A061IE23_CRIGR</name>
<accession>A0A061IE23</accession>
<dbReference type="InterPro" id="IPR048676">
    <property type="entry name" value="COMMD9_N"/>
</dbReference>
<dbReference type="Proteomes" id="UP000030759">
    <property type="component" value="Unassembled WGS sequence"/>
</dbReference>
<sequence length="260" mass="30019">MRRGQGESTSNNRKPNMTPPETRNHTPVRPEHHDADEQEENHIKRIFMKMIEDLKEDMRKFLKEIEEKTKQKNQDINKSLKETVQDLKTEIETIKKAQSEGMLEIEKLGKRSGTTDEEAEKLLQALHRFTRLVAFRDLSSAEAILPLFLENFHQNLKNLLTKIILEHISTWRTEAQANQISLPYLVDLDWRVDIKTSSDSISRMAVSSCLLQMKIQEDSSLCEDKPYISAVTMELSKEMLATMLDGLGRIRDQLSAVANK</sequence>
<evidence type="ECO:0000313" key="5">
    <source>
        <dbReference type="EMBL" id="ERE83750.1"/>
    </source>
</evidence>
<dbReference type="PANTHER" id="PTHR15663:SF4">
    <property type="entry name" value="COMM DOMAIN-CONTAINING PROTEIN 9"/>
    <property type="match status" value="1"/>
</dbReference>
<dbReference type="PANTHER" id="PTHR15663">
    <property type="entry name" value="COMM DOMAIN-CONTAINING PROTEIN 9"/>
    <property type="match status" value="1"/>
</dbReference>
<dbReference type="InterPro" id="IPR037360">
    <property type="entry name" value="COMMD9"/>
</dbReference>
<gene>
    <name evidence="5" type="ORF">H671_2g6487</name>
</gene>
<evidence type="ECO:0000256" key="1">
    <source>
        <dbReference type="ARBA" id="ARBA00023015"/>
    </source>
</evidence>
<dbReference type="Pfam" id="PF07258">
    <property type="entry name" value="COMM_domain"/>
    <property type="match status" value="1"/>
</dbReference>
<dbReference type="InterPro" id="IPR017920">
    <property type="entry name" value="COMM"/>
</dbReference>
<evidence type="ECO:0000313" key="6">
    <source>
        <dbReference type="Proteomes" id="UP000030759"/>
    </source>
</evidence>
<evidence type="ECO:0000259" key="4">
    <source>
        <dbReference type="PROSITE" id="PS51269"/>
    </source>
</evidence>
<dbReference type="CDD" id="cd04757">
    <property type="entry name" value="Commd9"/>
    <property type="match status" value="1"/>
</dbReference>
<keyword evidence="1" id="KW-0805">Transcription regulation</keyword>
<dbReference type="PROSITE" id="PS51269">
    <property type="entry name" value="COMM"/>
    <property type="match status" value="1"/>
</dbReference>
<feature type="coiled-coil region" evidence="2">
    <location>
        <begin position="48"/>
        <end position="100"/>
    </location>
</feature>
<feature type="compositionally biased region" description="Basic and acidic residues" evidence="3">
    <location>
        <begin position="22"/>
        <end position="41"/>
    </location>
</feature>
<reference evidence="6" key="1">
    <citation type="journal article" date="2013" name="Nat. Biotechnol.">
        <title>Chinese hamster genome sequenced from sorted chromosomes.</title>
        <authorList>
            <person name="Brinkrolf K."/>
            <person name="Rupp O."/>
            <person name="Laux H."/>
            <person name="Kollin F."/>
            <person name="Ernst W."/>
            <person name="Linke B."/>
            <person name="Kofler R."/>
            <person name="Romand S."/>
            <person name="Hesse F."/>
            <person name="Budach W.E."/>
            <person name="Galosy S."/>
            <person name="Muller D."/>
            <person name="Noll T."/>
            <person name="Wienberg J."/>
            <person name="Jostock T."/>
            <person name="Leonard M."/>
            <person name="Grillari J."/>
            <person name="Tauch A."/>
            <person name="Goesmann A."/>
            <person name="Helk B."/>
            <person name="Mott J.E."/>
            <person name="Puhler A."/>
            <person name="Borth N."/>
        </authorList>
    </citation>
    <scope>NUCLEOTIDE SEQUENCE [LARGE SCALE GENOMIC DNA]</scope>
    <source>
        <strain evidence="6">17A/GY</strain>
    </source>
</reference>
<organism evidence="5 6">
    <name type="scientific">Cricetulus griseus</name>
    <name type="common">Chinese hamster</name>
    <name type="synonym">Cricetulus barabensis griseus</name>
    <dbReference type="NCBI Taxonomy" id="10029"/>
    <lineage>
        <taxon>Eukaryota</taxon>
        <taxon>Metazoa</taxon>
        <taxon>Chordata</taxon>
        <taxon>Craniata</taxon>
        <taxon>Vertebrata</taxon>
        <taxon>Euteleostomi</taxon>
        <taxon>Mammalia</taxon>
        <taxon>Eutheria</taxon>
        <taxon>Euarchontoglires</taxon>
        <taxon>Glires</taxon>
        <taxon>Rodentia</taxon>
        <taxon>Myomorpha</taxon>
        <taxon>Muroidea</taxon>
        <taxon>Cricetidae</taxon>
        <taxon>Cricetinae</taxon>
        <taxon>Cricetulus</taxon>
    </lineage>
</organism>
<dbReference type="Pfam" id="PF20923">
    <property type="entry name" value="COMMD9_HN"/>
    <property type="match status" value="1"/>
</dbReference>